<keyword evidence="6" id="KW-0997">Cell inner membrane</keyword>
<evidence type="ECO:0000256" key="8">
    <source>
        <dbReference type="ARBA" id="ARBA00022927"/>
    </source>
</evidence>
<evidence type="ECO:0000256" key="4">
    <source>
        <dbReference type="ARBA" id="ARBA00022448"/>
    </source>
</evidence>
<evidence type="ECO:0000256" key="10">
    <source>
        <dbReference type="ARBA" id="ARBA00030772"/>
    </source>
</evidence>
<evidence type="ECO:0000256" key="2">
    <source>
        <dbReference type="ARBA" id="ARBA00007208"/>
    </source>
</evidence>
<dbReference type="EMBL" id="SHNP01000001">
    <property type="protein sequence ID" value="MCX2972252.1"/>
    <property type="molecule type" value="Genomic_DNA"/>
</dbReference>
<keyword evidence="4" id="KW-0813">Transport</keyword>
<evidence type="ECO:0000313" key="11">
    <source>
        <dbReference type="EMBL" id="MCX2972252.1"/>
    </source>
</evidence>
<evidence type="ECO:0000256" key="9">
    <source>
        <dbReference type="ARBA" id="ARBA00023136"/>
    </source>
</evidence>
<dbReference type="Proteomes" id="UP001143307">
    <property type="component" value="Unassembled WGS sequence"/>
</dbReference>
<evidence type="ECO:0000256" key="1">
    <source>
        <dbReference type="ARBA" id="ARBA00004533"/>
    </source>
</evidence>
<evidence type="ECO:0000313" key="12">
    <source>
        <dbReference type="Proteomes" id="UP001143307"/>
    </source>
</evidence>
<evidence type="ECO:0000256" key="7">
    <source>
        <dbReference type="ARBA" id="ARBA00022692"/>
    </source>
</evidence>
<keyword evidence="12" id="KW-1185">Reference proteome</keyword>
<dbReference type="RefSeq" id="WP_279251291.1">
    <property type="nucleotide sequence ID" value="NZ_SHNP01000001.1"/>
</dbReference>
<dbReference type="Pfam" id="PF01203">
    <property type="entry name" value="T2SSN"/>
    <property type="match status" value="1"/>
</dbReference>
<proteinExistence type="inferred from homology"/>
<accession>A0ABT3SQK6</accession>
<reference evidence="11" key="1">
    <citation type="submission" date="2019-02" db="EMBL/GenBank/DDBJ databases">
        <authorList>
            <person name="Li S.-H."/>
        </authorList>
    </citation>
    <scope>NUCLEOTIDE SEQUENCE</scope>
    <source>
        <strain evidence="11">IMCC8485</strain>
    </source>
</reference>
<dbReference type="InterPro" id="IPR022792">
    <property type="entry name" value="T2SS_protein-GspN"/>
</dbReference>
<evidence type="ECO:0000256" key="3">
    <source>
        <dbReference type="ARBA" id="ARBA00021563"/>
    </source>
</evidence>
<keyword evidence="8" id="KW-0653">Protein transport</keyword>
<comment type="subcellular location">
    <subcellularLocation>
        <location evidence="1">Cell inner membrane</location>
    </subcellularLocation>
</comment>
<name>A0ABT3SQK6_9GAMM</name>
<comment type="similarity">
    <text evidence="2">Belongs to the GSP N family.</text>
</comment>
<comment type="caution">
    <text evidence="11">The sequence shown here is derived from an EMBL/GenBank/DDBJ whole genome shotgun (WGS) entry which is preliminary data.</text>
</comment>
<evidence type="ECO:0000256" key="5">
    <source>
        <dbReference type="ARBA" id="ARBA00022475"/>
    </source>
</evidence>
<sequence>MSRSKLIPSLLLGLFFLLILLASAPARLLLAIVPSEQLILQGLSGSLWEGTASRVLVKSGSGWLHLGASSWSLSPLSLVVLAPRVEISSHWGRQTLNAVATLHSRNDIEFSDVDLLLDAALLQHYLPVGLVGDIAMQFEEITIRNQYPESATGRIVWQNGGWMSPQGSRQLGSYAVDVQPLASGGLAGEVISLAGDLQANGPIILDQENYSVDVQLSGSGLDDPQLRQALQLLAIPEGDTYRVRLKGSL</sequence>
<keyword evidence="7" id="KW-0812">Transmembrane</keyword>
<gene>
    <name evidence="11" type="ORF">EYC87_01455</name>
</gene>
<organism evidence="11 12">
    <name type="scientific">Candidatus Seongchinamella marina</name>
    <dbReference type="NCBI Taxonomy" id="2518990"/>
    <lineage>
        <taxon>Bacteria</taxon>
        <taxon>Pseudomonadati</taxon>
        <taxon>Pseudomonadota</taxon>
        <taxon>Gammaproteobacteria</taxon>
        <taxon>Cellvibrionales</taxon>
        <taxon>Halieaceae</taxon>
        <taxon>Seongchinamella</taxon>
    </lineage>
</organism>
<keyword evidence="9" id="KW-0472">Membrane</keyword>
<keyword evidence="5" id="KW-1003">Cell membrane</keyword>
<protein>
    <recommendedName>
        <fullName evidence="3">Type II secretion system protein N</fullName>
    </recommendedName>
    <alternativeName>
        <fullName evidence="10">General secretion pathway protein N</fullName>
    </alternativeName>
</protein>
<evidence type="ECO:0000256" key="6">
    <source>
        <dbReference type="ARBA" id="ARBA00022519"/>
    </source>
</evidence>